<gene>
    <name evidence="2" type="ORF">NDU88_007129</name>
</gene>
<dbReference type="EMBL" id="JANPWB010000009">
    <property type="protein sequence ID" value="KAJ1154377.1"/>
    <property type="molecule type" value="Genomic_DNA"/>
</dbReference>
<reference evidence="2" key="1">
    <citation type="journal article" date="2022" name="bioRxiv">
        <title>Sequencing and chromosome-scale assembly of the giantPleurodeles waltlgenome.</title>
        <authorList>
            <person name="Brown T."/>
            <person name="Elewa A."/>
            <person name="Iarovenko S."/>
            <person name="Subramanian E."/>
            <person name="Araus A.J."/>
            <person name="Petzold A."/>
            <person name="Susuki M."/>
            <person name="Suzuki K.-i.T."/>
            <person name="Hayashi T."/>
            <person name="Toyoda A."/>
            <person name="Oliveira C."/>
            <person name="Osipova E."/>
            <person name="Leigh N.D."/>
            <person name="Simon A."/>
            <person name="Yun M.H."/>
        </authorList>
    </citation>
    <scope>NUCLEOTIDE SEQUENCE</scope>
    <source>
        <strain evidence="2">20211129_DDA</strain>
        <tissue evidence="2">Liver</tissue>
    </source>
</reference>
<comment type="caution">
    <text evidence="2">The sequence shown here is derived from an EMBL/GenBank/DDBJ whole genome shotgun (WGS) entry which is preliminary data.</text>
</comment>
<feature type="compositionally biased region" description="Polar residues" evidence="1">
    <location>
        <begin position="61"/>
        <end position="73"/>
    </location>
</feature>
<evidence type="ECO:0000256" key="1">
    <source>
        <dbReference type="SAM" id="MobiDB-lite"/>
    </source>
</evidence>
<accession>A0AAV7RP75</accession>
<proteinExistence type="predicted"/>
<feature type="region of interest" description="Disordered" evidence="1">
    <location>
        <begin position="18"/>
        <end position="73"/>
    </location>
</feature>
<evidence type="ECO:0000313" key="3">
    <source>
        <dbReference type="Proteomes" id="UP001066276"/>
    </source>
</evidence>
<sequence length="73" mass="7793">MRCPPRTDGGAWALSAFLNNNPERGTGGVRVSGRLTATGHSVVQPSPPTGDPWARKRDKSPTIQPQPDTRTNA</sequence>
<keyword evidence="3" id="KW-1185">Reference proteome</keyword>
<evidence type="ECO:0000313" key="2">
    <source>
        <dbReference type="EMBL" id="KAJ1154377.1"/>
    </source>
</evidence>
<protein>
    <submittedName>
        <fullName evidence="2">Uncharacterized protein</fullName>
    </submittedName>
</protein>
<dbReference type="Proteomes" id="UP001066276">
    <property type="component" value="Chromosome 5"/>
</dbReference>
<dbReference type="AlphaFoldDB" id="A0AAV7RP75"/>
<name>A0AAV7RP75_PLEWA</name>
<organism evidence="2 3">
    <name type="scientific">Pleurodeles waltl</name>
    <name type="common">Iberian ribbed newt</name>
    <dbReference type="NCBI Taxonomy" id="8319"/>
    <lineage>
        <taxon>Eukaryota</taxon>
        <taxon>Metazoa</taxon>
        <taxon>Chordata</taxon>
        <taxon>Craniata</taxon>
        <taxon>Vertebrata</taxon>
        <taxon>Euteleostomi</taxon>
        <taxon>Amphibia</taxon>
        <taxon>Batrachia</taxon>
        <taxon>Caudata</taxon>
        <taxon>Salamandroidea</taxon>
        <taxon>Salamandridae</taxon>
        <taxon>Pleurodelinae</taxon>
        <taxon>Pleurodeles</taxon>
    </lineage>
</organism>